<organism evidence="2 3">
    <name type="scientific">Penicillium antarcticum</name>
    <dbReference type="NCBI Taxonomy" id="416450"/>
    <lineage>
        <taxon>Eukaryota</taxon>
        <taxon>Fungi</taxon>
        <taxon>Dikarya</taxon>
        <taxon>Ascomycota</taxon>
        <taxon>Pezizomycotina</taxon>
        <taxon>Eurotiomycetes</taxon>
        <taxon>Eurotiomycetidae</taxon>
        <taxon>Eurotiales</taxon>
        <taxon>Aspergillaceae</taxon>
        <taxon>Penicillium</taxon>
    </lineage>
</organism>
<proteinExistence type="predicted"/>
<protein>
    <submittedName>
        <fullName evidence="2">Uncharacterized protein</fullName>
    </submittedName>
</protein>
<feature type="compositionally biased region" description="Polar residues" evidence="1">
    <location>
        <begin position="24"/>
        <end position="36"/>
    </location>
</feature>
<dbReference type="EMBL" id="MDYN01000005">
    <property type="protein sequence ID" value="OQD87580.1"/>
    <property type="molecule type" value="Genomic_DNA"/>
</dbReference>
<dbReference type="Proteomes" id="UP000191672">
    <property type="component" value="Unassembled WGS sequence"/>
</dbReference>
<name>A0A1V6QED4_9EURO</name>
<accession>A0A1V6QED4</accession>
<dbReference type="AlphaFoldDB" id="A0A1V6QED4"/>
<feature type="region of interest" description="Disordered" evidence="1">
    <location>
        <begin position="1"/>
        <end position="56"/>
    </location>
</feature>
<evidence type="ECO:0000313" key="2">
    <source>
        <dbReference type="EMBL" id="OQD87580.1"/>
    </source>
</evidence>
<evidence type="ECO:0000256" key="1">
    <source>
        <dbReference type="SAM" id="MobiDB-lite"/>
    </source>
</evidence>
<comment type="caution">
    <text evidence="2">The sequence shown here is derived from an EMBL/GenBank/DDBJ whole genome shotgun (WGS) entry which is preliminary data.</text>
</comment>
<reference evidence="3" key="1">
    <citation type="journal article" date="2017" name="Nat. Microbiol.">
        <title>Global analysis of biosynthetic gene clusters reveals vast potential of secondary metabolite production in Penicillium species.</title>
        <authorList>
            <person name="Nielsen J.C."/>
            <person name="Grijseels S."/>
            <person name="Prigent S."/>
            <person name="Ji B."/>
            <person name="Dainat J."/>
            <person name="Nielsen K.F."/>
            <person name="Frisvad J.C."/>
            <person name="Workman M."/>
            <person name="Nielsen J."/>
        </authorList>
    </citation>
    <scope>NUCLEOTIDE SEQUENCE [LARGE SCALE GENOMIC DNA]</scope>
    <source>
        <strain evidence="3">IBT 31811</strain>
    </source>
</reference>
<sequence length="56" mass="6231">MYNAQHRTKSADNKNGMHPYSCNAHLSAQPKSSAHGKNNHHDQGESTEIKNLPFLS</sequence>
<gene>
    <name evidence="2" type="ORF">PENANT_c005G06999</name>
</gene>
<evidence type="ECO:0000313" key="3">
    <source>
        <dbReference type="Proteomes" id="UP000191672"/>
    </source>
</evidence>
<keyword evidence="3" id="KW-1185">Reference proteome</keyword>
<feature type="compositionally biased region" description="Basic and acidic residues" evidence="1">
    <location>
        <begin position="39"/>
        <end position="48"/>
    </location>
</feature>